<dbReference type="Proteomes" id="UP001321749">
    <property type="component" value="Unassembled WGS sequence"/>
</dbReference>
<dbReference type="InterPro" id="IPR042171">
    <property type="entry name" value="Acyl-CoA_hotdog"/>
</dbReference>
<dbReference type="InterPro" id="IPR052389">
    <property type="entry name" value="Sec_Metab_Biosynth-Assoc"/>
</dbReference>
<evidence type="ECO:0000259" key="2">
    <source>
        <dbReference type="Pfam" id="PF20789"/>
    </source>
</evidence>
<keyword evidence="4" id="KW-1185">Reference proteome</keyword>
<dbReference type="AlphaFoldDB" id="A0AAV9HQ71"/>
<sequence>MSDSDLVPFSEAIKIVKLDSHTYKANLIDSYCIGAVPNGGYTASCLLEATRLHLGSKQPDPMTAHFQFLNRAEVGPAVIVISDVKFGRQFSTVHLTLHQGALLPQAPWFTQASTRAAITAYVTVTDLSKESGLTLPTLWGLSPQPPAAAPAPDFGLLKHGKDPNWTRSTWGLTGNGKTATFARVLRNYDVFLPKAGQVHESVTDLWMRFNVGGGRFTNSSLAFVADAFPFVVEAYRPAKGSDKPYGSGEMFWYPTVVMSLEVKRALPERGVEWLRLRMHAKEIRNGRLDLEVLILGESGELVGISHQVNLVLGSERNTKGREKGKI</sequence>
<reference evidence="3" key="1">
    <citation type="journal article" date="2023" name="Mol. Phylogenet. Evol.">
        <title>Genome-scale phylogeny and comparative genomics of the fungal order Sordariales.</title>
        <authorList>
            <person name="Hensen N."/>
            <person name="Bonometti L."/>
            <person name="Westerberg I."/>
            <person name="Brannstrom I.O."/>
            <person name="Guillou S."/>
            <person name="Cros-Aarteil S."/>
            <person name="Calhoun S."/>
            <person name="Haridas S."/>
            <person name="Kuo A."/>
            <person name="Mondo S."/>
            <person name="Pangilinan J."/>
            <person name="Riley R."/>
            <person name="LaButti K."/>
            <person name="Andreopoulos B."/>
            <person name="Lipzen A."/>
            <person name="Chen C."/>
            <person name="Yan M."/>
            <person name="Daum C."/>
            <person name="Ng V."/>
            <person name="Clum A."/>
            <person name="Steindorff A."/>
            <person name="Ohm R.A."/>
            <person name="Martin F."/>
            <person name="Silar P."/>
            <person name="Natvig D.O."/>
            <person name="Lalanne C."/>
            <person name="Gautier V."/>
            <person name="Ament-Velasquez S.L."/>
            <person name="Kruys A."/>
            <person name="Hutchinson M.I."/>
            <person name="Powell A.J."/>
            <person name="Barry K."/>
            <person name="Miller A.N."/>
            <person name="Grigoriev I.V."/>
            <person name="Debuchy R."/>
            <person name="Gladieux P."/>
            <person name="Hiltunen Thoren M."/>
            <person name="Johannesson H."/>
        </authorList>
    </citation>
    <scope>NUCLEOTIDE SEQUENCE</scope>
    <source>
        <strain evidence="3">PSN324</strain>
    </source>
</reference>
<feature type="domain" description="Acyl-CoA thioesterase-like C-terminal" evidence="2">
    <location>
        <begin position="182"/>
        <end position="311"/>
    </location>
</feature>
<dbReference type="EMBL" id="MU864964">
    <property type="protein sequence ID" value="KAK4463053.1"/>
    <property type="molecule type" value="Genomic_DNA"/>
</dbReference>
<organism evidence="3 4">
    <name type="scientific">Cladorrhinum samala</name>
    <dbReference type="NCBI Taxonomy" id="585594"/>
    <lineage>
        <taxon>Eukaryota</taxon>
        <taxon>Fungi</taxon>
        <taxon>Dikarya</taxon>
        <taxon>Ascomycota</taxon>
        <taxon>Pezizomycotina</taxon>
        <taxon>Sordariomycetes</taxon>
        <taxon>Sordariomycetidae</taxon>
        <taxon>Sordariales</taxon>
        <taxon>Podosporaceae</taxon>
        <taxon>Cladorrhinum</taxon>
    </lineage>
</organism>
<dbReference type="InterPro" id="IPR029069">
    <property type="entry name" value="HotDog_dom_sf"/>
</dbReference>
<feature type="domain" description="Acyl-CoA thioesterase-like N-terminal HotDog" evidence="1">
    <location>
        <begin position="30"/>
        <end position="116"/>
    </location>
</feature>
<dbReference type="InterPro" id="IPR049449">
    <property type="entry name" value="TesB_ACOT8-like_N"/>
</dbReference>
<reference evidence="3" key="2">
    <citation type="submission" date="2023-06" db="EMBL/GenBank/DDBJ databases">
        <authorList>
            <consortium name="Lawrence Berkeley National Laboratory"/>
            <person name="Mondo S.J."/>
            <person name="Hensen N."/>
            <person name="Bonometti L."/>
            <person name="Westerberg I."/>
            <person name="Brannstrom I.O."/>
            <person name="Guillou S."/>
            <person name="Cros-Aarteil S."/>
            <person name="Calhoun S."/>
            <person name="Haridas S."/>
            <person name="Kuo A."/>
            <person name="Pangilinan J."/>
            <person name="Riley R."/>
            <person name="Labutti K."/>
            <person name="Andreopoulos B."/>
            <person name="Lipzen A."/>
            <person name="Chen C."/>
            <person name="Yanf M."/>
            <person name="Daum C."/>
            <person name="Ng V."/>
            <person name="Clum A."/>
            <person name="Steindorff A."/>
            <person name="Ohm R."/>
            <person name="Martin F."/>
            <person name="Silar P."/>
            <person name="Natvig D."/>
            <person name="Lalanne C."/>
            <person name="Gautier V."/>
            <person name="Ament-Velasquez S.L."/>
            <person name="Kruys A."/>
            <person name="Hutchinson M.I."/>
            <person name="Powell A.J."/>
            <person name="Barry K."/>
            <person name="Miller A.N."/>
            <person name="Grigoriev I.V."/>
            <person name="Debuchy R."/>
            <person name="Gladieux P."/>
            <person name="Thoren M.H."/>
            <person name="Johannesson H."/>
        </authorList>
    </citation>
    <scope>NUCLEOTIDE SEQUENCE</scope>
    <source>
        <strain evidence="3">PSN324</strain>
    </source>
</reference>
<dbReference type="PANTHER" id="PTHR38110:SF1">
    <property type="entry name" value="THIOESTERASE DOMAIN-CONTAINING PROTEIN"/>
    <property type="match status" value="1"/>
</dbReference>
<comment type="caution">
    <text evidence="3">The sequence shown here is derived from an EMBL/GenBank/DDBJ whole genome shotgun (WGS) entry which is preliminary data.</text>
</comment>
<evidence type="ECO:0000259" key="1">
    <source>
        <dbReference type="Pfam" id="PF13622"/>
    </source>
</evidence>
<dbReference type="SUPFAM" id="SSF54637">
    <property type="entry name" value="Thioesterase/thiol ester dehydrase-isomerase"/>
    <property type="match status" value="1"/>
</dbReference>
<proteinExistence type="predicted"/>
<gene>
    <name evidence="3" type="ORF">QBC42DRAFT_223719</name>
</gene>
<dbReference type="Gene3D" id="2.40.160.210">
    <property type="entry name" value="Acyl-CoA thioesterase, double hotdog domain"/>
    <property type="match status" value="1"/>
</dbReference>
<evidence type="ECO:0000313" key="4">
    <source>
        <dbReference type="Proteomes" id="UP001321749"/>
    </source>
</evidence>
<protein>
    <submittedName>
        <fullName evidence="3">Thioesterase-like superfamily-domain-containing protein</fullName>
    </submittedName>
</protein>
<name>A0AAV9HQ71_9PEZI</name>
<evidence type="ECO:0000313" key="3">
    <source>
        <dbReference type="EMBL" id="KAK4463053.1"/>
    </source>
</evidence>
<dbReference type="Pfam" id="PF13622">
    <property type="entry name" value="4HBT_3"/>
    <property type="match status" value="1"/>
</dbReference>
<dbReference type="Pfam" id="PF20789">
    <property type="entry name" value="4HBT_3C"/>
    <property type="match status" value="1"/>
</dbReference>
<accession>A0AAV9HQ71</accession>
<dbReference type="PANTHER" id="PTHR38110">
    <property type="entry name" value="CHROMOSOME 23, WHOLE GENOME SHOTGUN SEQUENCE"/>
    <property type="match status" value="1"/>
</dbReference>
<dbReference type="InterPro" id="IPR049450">
    <property type="entry name" value="ACOT8-like_C"/>
</dbReference>